<dbReference type="RefSeq" id="XP_046057912.1">
    <property type="nucleotide sequence ID" value="XM_046208799.1"/>
</dbReference>
<dbReference type="GeneID" id="70239370"/>
<proteinExistence type="predicted"/>
<feature type="compositionally biased region" description="Basic and acidic residues" evidence="1">
    <location>
        <begin position="40"/>
        <end position="52"/>
    </location>
</feature>
<accession>A0A9P8T037</accession>
<evidence type="ECO:0000313" key="3">
    <source>
        <dbReference type="Proteomes" id="UP000769157"/>
    </source>
</evidence>
<keyword evidence="3" id="KW-1185">Reference proteome</keyword>
<feature type="region of interest" description="Disordered" evidence="1">
    <location>
        <begin position="107"/>
        <end position="131"/>
    </location>
</feature>
<reference evidence="2" key="2">
    <citation type="submission" date="2021-01" db="EMBL/GenBank/DDBJ databases">
        <authorList>
            <person name="Schikora-Tamarit M.A."/>
        </authorList>
    </citation>
    <scope>NUCLEOTIDE SEQUENCE</scope>
    <source>
        <strain evidence="2">CBS6075</strain>
    </source>
</reference>
<sequence>MLRQWARHYAKPAIKVSYDVGKFDPERIRKATEKANELLRRINDETNTEHQVQRSANARIDEAQRSGYKSSVVDDDYLDVPTHPQQQAELLKSHRYKTSSERYVYNQDGSVTDRLQRPHKQSRQAPRYPLPSQDERFWSQLEDFAGLLVLKNESPATSLSYKALADSVESINLYHNSHMDPRFTDPNDFSLVCDYYLTRKLHLLENRLHPAFTASSLDQTSVAILGITNKGFAETTDPLQLFVNALKPKFSIICCTLNVPKYPVLTQLSQSNDHIKQNLYTLASLGLTKPQKLENGWIVLKGETN</sequence>
<evidence type="ECO:0000256" key="1">
    <source>
        <dbReference type="SAM" id="MobiDB-lite"/>
    </source>
</evidence>
<dbReference type="EMBL" id="JAEUBE010000511">
    <property type="protein sequence ID" value="KAH3660201.1"/>
    <property type="molecule type" value="Genomic_DNA"/>
</dbReference>
<gene>
    <name evidence="2" type="ORF">OGAPHI_007406</name>
</gene>
<dbReference type="OrthoDB" id="3987422at2759"/>
<comment type="caution">
    <text evidence="2">The sequence shown here is derived from an EMBL/GenBank/DDBJ whole genome shotgun (WGS) entry which is preliminary data.</text>
</comment>
<dbReference type="Proteomes" id="UP000769157">
    <property type="component" value="Unassembled WGS sequence"/>
</dbReference>
<dbReference type="AlphaFoldDB" id="A0A9P8T037"/>
<name>A0A9P8T037_9ASCO</name>
<organism evidence="2 3">
    <name type="scientific">Ogataea philodendri</name>
    <dbReference type="NCBI Taxonomy" id="1378263"/>
    <lineage>
        <taxon>Eukaryota</taxon>
        <taxon>Fungi</taxon>
        <taxon>Dikarya</taxon>
        <taxon>Ascomycota</taxon>
        <taxon>Saccharomycotina</taxon>
        <taxon>Pichiomycetes</taxon>
        <taxon>Pichiales</taxon>
        <taxon>Pichiaceae</taxon>
        <taxon>Ogataea</taxon>
    </lineage>
</organism>
<feature type="region of interest" description="Disordered" evidence="1">
    <location>
        <begin position="40"/>
        <end position="66"/>
    </location>
</feature>
<protein>
    <submittedName>
        <fullName evidence="2">Uncharacterized protein</fullName>
    </submittedName>
</protein>
<evidence type="ECO:0000313" key="2">
    <source>
        <dbReference type="EMBL" id="KAH3660201.1"/>
    </source>
</evidence>
<reference evidence="2" key="1">
    <citation type="journal article" date="2021" name="Open Biol.">
        <title>Shared evolutionary footprints suggest mitochondrial oxidative damage underlies multiple complex I losses in fungi.</title>
        <authorList>
            <person name="Schikora-Tamarit M.A."/>
            <person name="Marcet-Houben M."/>
            <person name="Nosek J."/>
            <person name="Gabaldon T."/>
        </authorList>
    </citation>
    <scope>NUCLEOTIDE SEQUENCE</scope>
    <source>
        <strain evidence="2">CBS6075</strain>
    </source>
</reference>